<dbReference type="RefSeq" id="WP_223105195.1">
    <property type="nucleotide sequence ID" value="NZ_CP061913.1"/>
</dbReference>
<keyword evidence="2" id="KW-1185">Reference proteome</keyword>
<evidence type="ECO:0000313" key="1">
    <source>
        <dbReference type="EMBL" id="MFB9446362.1"/>
    </source>
</evidence>
<dbReference type="EMBL" id="JBHMCA010000047">
    <property type="protein sequence ID" value="MFB9446362.1"/>
    <property type="molecule type" value="Genomic_DNA"/>
</dbReference>
<dbReference type="Proteomes" id="UP001589608">
    <property type="component" value="Unassembled WGS sequence"/>
</dbReference>
<protein>
    <submittedName>
        <fullName evidence="1">DUF1062 domain-containing protein</fullName>
    </submittedName>
</protein>
<proteinExistence type="predicted"/>
<comment type="caution">
    <text evidence="1">The sequence shown here is derived from an EMBL/GenBank/DDBJ whole genome shotgun (WGS) entry which is preliminary data.</text>
</comment>
<reference evidence="1 2" key="1">
    <citation type="submission" date="2024-09" db="EMBL/GenBank/DDBJ databases">
        <authorList>
            <person name="Sun Q."/>
            <person name="Mori K."/>
        </authorList>
    </citation>
    <scope>NUCLEOTIDE SEQUENCE [LARGE SCALE GENOMIC DNA]</scope>
    <source>
        <strain evidence="1 2">JCM 3307</strain>
    </source>
</reference>
<accession>A0ABV5MBZ3</accession>
<organism evidence="1 2">
    <name type="scientific">Dactylosporangium vinaceum</name>
    <dbReference type="NCBI Taxonomy" id="53362"/>
    <lineage>
        <taxon>Bacteria</taxon>
        <taxon>Bacillati</taxon>
        <taxon>Actinomycetota</taxon>
        <taxon>Actinomycetes</taxon>
        <taxon>Micromonosporales</taxon>
        <taxon>Micromonosporaceae</taxon>
        <taxon>Dactylosporangium</taxon>
    </lineage>
</organism>
<gene>
    <name evidence="1" type="ORF">ACFFTR_25030</name>
</gene>
<sequence>MSAQPHIVLSWLVRRTRLPLLHRRCPDCRSASATTGPGRFRVNANGKLLDVWLLVRCVGCDRTSKLTVHERVPVARLDPAALDGYHANDPALVAAVLLDPRHRAALDWRGAWRLDTPAAPLAGDWPVQVEVEFADPVPVRPDRLIAHGLGISRNDVPARVKCDVSLRRPATAGFRFVVLSPSAPPAAA</sequence>
<dbReference type="InterPro" id="IPR009412">
    <property type="entry name" value="DUF1062"/>
</dbReference>
<dbReference type="Pfam" id="PF06353">
    <property type="entry name" value="DUF1062"/>
    <property type="match status" value="1"/>
</dbReference>
<name>A0ABV5MBZ3_9ACTN</name>
<evidence type="ECO:0000313" key="2">
    <source>
        <dbReference type="Proteomes" id="UP001589608"/>
    </source>
</evidence>